<evidence type="ECO:0000256" key="1">
    <source>
        <dbReference type="SAM" id="MobiDB-lite"/>
    </source>
</evidence>
<dbReference type="Proteomes" id="UP000191342">
    <property type="component" value="Unassembled WGS sequence"/>
</dbReference>
<name>A0A1V6T5Y5_9EURO</name>
<sequence>MEERSWIVSFAVGIGIREVVGYGCEKAAKPAMANTILYPSIDTDAHDQRSYYSTKSPGIEAQLKPKVKRRDSDHQRAMTTESKSQAQGTKYPAGKETQKTAAAVLKQR</sequence>
<organism evidence="2 3">
    <name type="scientific">Penicillium flavigenum</name>
    <dbReference type="NCBI Taxonomy" id="254877"/>
    <lineage>
        <taxon>Eukaryota</taxon>
        <taxon>Fungi</taxon>
        <taxon>Dikarya</taxon>
        <taxon>Ascomycota</taxon>
        <taxon>Pezizomycotina</taxon>
        <taxon>Eurotiomycetes</taxon>
        <taxon>Eurotiomycetidae</taxon>
        <taxon>Eurotiales</taxon>
        <taxon>Aspergillaceae</taxon>
        <taxon>Penicillium</taxon>
    </lineage>
</organism>
<feature type="compositionally biased region" description="Polar residues" evidence="1">
    <location>
        <begin position="77"/>
        <end position="88"/>
    </location>
</feature>
<dbReference type="OrthoDB" id="10331558at2759"/>
<evidence type="ECO:0000313" key="3">
    <source>
        <dbReference type="Proteomes" id="UP000191342"/>
    </source>
</evidence>
<keyword evidence="3" id="KW-1185">Reference proteome</keyword>
<accession>A0A1V6T5Y5</accession>
<protein>
    <submittedName>
        <fullName evidence="2">Uncharacterized protein</fullName>
    </submittedName>
</protein>
<gene>
    <name evidence="2" type="ORF">PENFLA_c014G01419</name>
</gene>
<evidence type="ECO:0000313" key="2">
    <source>
        <dbReference type="EMBL" id="OQE21404.1"/>
    </source>
</evidence>
<proteinExistence type="predicted"/>
<reference evidence="3" key="1">
    <citation type="journal article" date="2017" name="Nat. Microbiol.">
        <title>Global analysis of biosynthetic gene clusters reveals vast potential of secondary metabolite production in Penicillium species.</title>
        <authorList>
            <person name="Nielsen J.C."/>
            <person name="Grijseels S."/>
            <person name="Prigent S."/>
            <person name="Ji B."/>
            <person name="Dainat J."/>
            <person name="Nielsen K.F."/>
            <person name="Frisvad J.C."/>
            <person name="Workman M."/>
            <person name="Nielsen J."/>
        </authorList>
    </citation>
    <scope>NUCLEOTIDE SEQUENCE [LARGE SCALE GENOMIC DNA]</scope>
    <source>
        <strain evidence="3">IBT 14082</strain>
    </source>
</reference>
<comment type="caution">
    <text evidence="2">The sequence shown here is derived from an EMBL/GenBank/DDBJ whole genome shotgun (WGS) entry which is preliminary data.</text>
</comment>
<feature type="region of interest" description="Disordered" evidence="1">
    <location>
        <begin position="48"/>
        <end position="108"/>
    </location>
</feature>
<dbReference type="AlphaFoldDB" id="A0A1V6T5Y5"/>
<dbReference type="EMBL" id="MLQL01000014">
    <property type="protein sequence ID" value="OQE21404.1"/>
    <property type="molecule type" value="Genomic_DNA"/>
</dbReference>